<keyword evidence="1" id="KW-0472">Membrane</keyword>
<feature type="chain" id="PRO_5015165643" description="Arabinogalactan peptide, AGP" evidence="2">
    <location>
        <begin position="25"/>
        <end position="64"/>
    </location>
</feature>
<feature type="signal peptide" evidence="2">
    <location>
        <begin position="1"/>
        <end position="24"/>
    </location>
</feature>
<organism evidence="3 4">
    <name type="scientific">Rosa chinensis</name>
    <name type="common">China rose</name>
    <dbReference type="NCBI Taxonomy" id="74649"/>
    <lineage>
        <taxon>Eukaryota</taxon>
        <taxon>Viridiplantae</taxon>
        <taxon>Streptophyta</taxon>
        <taxon>Embryophyta</taxon>
        <taxon>Tracheophyta</taxon>
        <taxon>Spermatophyta</taxon>
        <taxon>Magnoliopsida</taxon>
        <taxon>eudicotyledons</taxon>
        <taxon>Gunneridae</taxon>
        <taxon>Pentapetalae</taxon>
        <taxon>rosids</taxon>
        <taxon>fabids</taxon>
        <taxon>Rosales</taxon>
        <taxon>Rosaceae</taxon>
        <taxon>Rosoideae</taxon>
        <taxon>Rosoideae incertae sedis</taxon>
        <taxon>Rosa</taxon>
    </lineage>
</organism>
<keyword evidence="1" id="KW-1133">Transmembrane helix</keyword>
<evidence type="ECO:0000313" key="3">
    <source>
        <dbReference type="EMBL" id="PRQ35173.1"/>
    </source>
</evidence>
<gene>
    <name evidence="3" type="ORF">RchiOBHm_Chr5g0077131</name>
</gene>
<dbReference type="EMBL" id="PDCK01000043">
    <property type="protein sequence ID" value="PRQ35173.1"/>
    <property type="molecule type" value="Genomic_DNA"/>
</dbReference>
<dbReference type="AlphaFoldDB" id="A0A2P6QLW4"/>
<accession>A0A2P6QLW4</accession>
<dbReference type="PANTHER" id="PTHR33659:SF10">
    <property type="match status" value="1"/>
</dbReference>
<comment type="caution">
    <text evidence="3">The sequence shown here is derived from an EMBL/GenBank/DDBJ whole genome shotgun (WGS) entry which is preliminary data.</text>
</comment>
<keyword evidence="4" id="KW-1185">Reference proteome</keyword>
<protein>
    <recommendedName>
        <fullName evidence="5">Arabinogalactan peptide, AGP</fullName>
    </recommendedName>
</protein>
<evidence type="ECO:0000256" key="1">
    <source>
        <dbReference type="SAM" id="Phobius"/>
    </source>
</evidence>
<feature type="transmembrane region" description="Helical" evidence="1">
    <location>
        <begin position="40"/>
        <end position="63"/>
    </location>
</feature>
<dbReference type="Gramene" id="PRQ35173">
    <property type="protein sequence ID" value="PRQ35173"/>
    <property type="gene ID" value="RchiOBHm_Chr5g0077131"/>
</dbReference>
<dbReference type="Proteomes" id="UP000238479">
    <property type="component" value="Chromosome 5"/>
</dbReference>
<sequence>MARISICKALFLMVLAVLLVSVTAEDAALAPAPSPDAGAGVPVTFSGAFVCSSLFFSLLALLWQ</sequence>
<keyword evidence="1" id="KW-0812">Transmembrane</keyword>
<dbReference type="PANTHER" id="PTHR33659">
    <property type="entry name" value="PROTEIN, PUTATIVE-RELATED-RELATED"/>
    <property type="match status" value="1"/>
</dbReference>
<evidence type="ECO:0000313" key="4">
    <source>
        <dbReference type="Proteomes" id="UP000238479"/>
    </source>
</evidence>
<dbReference type="OMA" id="QDNELAP"/>
<proteinExistence type="predicted"/>
<evidence type="ECO:0008006" key="5">
    <source>
        <dbReference type="Google" id="ProtNLM"/>
    </source>
</evidence>
<name>A0A2P6QLW4_ROSCH</name>
<reference evidence="3 4" key="1">
    <citation type="journal article" date="2018" name="Nat. Genet.">
        <title>The Rosa genome provides new insights in the design of modern roses.</title>
        <authorList>
            <person name="Bendahmane M."/>
        </authorList>
    </citation>
    <scope>NUCLEOTIDE SEQUENCE [LARGE SCALE GENOMIC DNA]</scope>
    <source>
        <strain evidence="4">cv. Old Blush</strain>
    </source>
</reference>
<evidence type="ECO:0000256" key="2">
    <source>
        <dbReference type="SAM" id="SignalP"/>
    </source>
</evidence>
<keyword evidence="2" id="KW-0732">Signal</keyword>